<dbReference type="EnsemblMetazoa" id="XM_022814446">
    <property type="protein sequence ID" value="XP_022670181"/>
    <property type="gene ID" value="LOC111254022"/>
</dbReference>
<name>A0A7M7KV16_VARDE</name>
<sequence>MSTNIEEIESEDQLQSQLDIEESETANTEGLIDPPVDDIEEIHTQALPATHVQSSLDSFQRPKQKIQWLENSSCAASKKHSLGAALPYAPEAYPVVRRQSSRASVDIFKPFADLPRQFTEAVARLQSTRSMHNSLTTSNIYAAKTFRDKNSRSLRLKITEVIRSCGNTYVDARSEDGEKYIVHLPSSTLEGDPLPGKCLLLAEPYIRRKLRDSYLISLVISVEITS</sequence>
<reference evidence="2" key="1">
    <citation type="submission" date="2021-01" db="UniProtKB">
        <authorList>
            <consortium name="EnsemblMetazoa"/>
        </authorList>
    </citation>
    <scope>IDENTIFICATION</scope>
</reference>
<evidence type="ECO:0000313" key="2">
    <source>
        <dbReference type="EnsemblMetazoa" id="XP_022670181"/>
    </source>
</evidence>
<evidence type="ECO:0000313" key="3">
    <source>
        <dbReference type="Proteomes" id="UP000594260"/>
    </source>
</evidence>
<evidence type="ECO:0000256" key="1">
    <source>
        <dbReference type="SAM" id="MobiDB-lite"/>
    </source>
</evidence>
<accession>A0A7M7KV16</accession>
<dbReference type="GeneID" id="111254022"/>
<protein>
    <submittedName>
        <fullName evidence="2">Uncharacterized protein</fullName>
    </submittedName>
</protein>
<dbReference type="Proteomes" id="UP000594260">
    <property type="component" value="Unplaced"/>
</dbReference>
<feature type="compositionally biased region" description="Acidic residues" evidence="1">
    <location>
        <begin position="1"/>
        <end position="12"/>
    </location>
</feature>
<feature type="region of interest" description="Disordered" evidence="1">
    <location>
        <begin position="1"/>
        <end position="34"/>
    </location>
</feature>
<dbReference type="RefSeq" id="XP_022670181.1">
    <property type="nucleotide sequence ID" value="XM_022814446.1"/>
</dbReference>
<organism evidence="2 3">
    <name type="scientific">Varroa destructor</name>
    <name type="common">Honeybee mite</name>
    <dbReference type="NCBI Taxonomy" id="109461"/>
    <lineage>
        <taxon>Eukaryota</taxon>
        <taxon>Metazoa</taxon>
        <taxon>Ecdysozoa</taxon>
        <taxon>Arthropoda</taxon>
        <taxon>Chelicerata</taxon>
        <taxon>Arachnida</taxon>
        <taxon>Acari</taxon>
        <taxon>Parasitiformes</taxon>
        <taxon>Mesostigmata</taxon>
        <taxon>Gamasina</taxon>
        <taxon>Dermanyssoidea</taxon>
        <taxon>Varroidae</taxon>
        <taxon>Varroa</taxon>
    </lineage>
</organism>
<dbReference type="InParanoid" id="A0A7M7KV16"/>
<dbReference type="KEGG" id="vde:111254022"/>
<keyword evidence="3" id="KW-1185">Reference proteome</keyword>
<dbReference type="AlphaFoldDB" id="A0A7M7KV16"/>
<proteinExistence type="predicted"/>